<evidence type="ECO:0000313" key="1">
    <source>
        <dbReference type="EMBL" id="GGA99732.1"/>
    </source>
</evidence>
<name>A0A916WI85_9MICO</name>
<dbReference type="InterPro" id="IPR018561">
    <property type="entry name" value="AosR"/>
</dbReference>
<reference evidence="1" key="1">
    <citation type="journal article" date="2014" name="Int. J. Syst. Evol. Microbiol.">
        <title>Complete genome sequence of Corynebacterium casei LMG S-19264T (=DSM 44701T), isolated from a smear-ripened cheese.</title>
        <authorList>
            <consortium name="US DOE Joint Genome Institute (JGI-PGF)"/>
            <person name="Walter F."/>
            <person name="Albersmeier A."/>
            <person name="Kalinowski J."/>
            <person name="Ruckert C."/>
        </authorList>
    </citation>
    <scope>NUCLEOTIDE SEQUENCE</scope>
    <source>
        <strain evidence="1">CGMCC 1.12813</strain>
    </source>
</reference>
<proteinExistence type="predicted"/>
<evidence type="ECO:0000313" key="2">
    <source>
        <dbReference type="Proteomes" id="UP000606922"/>
    </source>
</evidence>
<dbReference type="Pfam" id="PF09438">
    <property type="entry name" value="DUF2017"/>
    <property type="match status" value="1"/>
</dbReference>
<reference evidence="1" key="2">
    <citation type="submission" date="2020-09" db="EMBL/GenBank/DDBJ databases">
        <authorList>
            <person name="Sun Q."/>
            <person name="Zhou Y."/>
        </authorList>
    </citation>
    <scope>NUCLEOTIDE SEQUENCE</scope>
    <source>
        <strain evidence="1">CGMCC 1.12813</strain>
    </source>
</reference>
<dbReference type="Proteomes" id="UP000606922">
    <property type="component" value="Unassembled WGS sequence"/>
</dbReference>
<comment type="caution">
    <text evidence="1">The sequence shown here is derived from an EMBL/GenBank/DDBJ whole genome shotgun (WGS) entry which is preliminary data.</text>
</comment>
<dbReference type="RefSeq" id="WP_188509817.1">
    <property type="nucleotide sequence ID" value="NZ_BMGB01000001.1"/>
</dbReference>
<accession>A0A916WI85</accession>
<organism evidence="1 2">
    <name type="scientific">Conyzicola nivalis</name>
    <dbReference type="NCBI Taxonomy" id="1477021"/>
    <lineage>
        <taxon>Bacteria</taxon>
        <taxon>Bacillati</taxon>
        <taxon>Actinomycetota</taxon>
        <taxon>Actinomycetes</taxon>
        <taxon>Micrococcales</taxon>
        <taxon>Microbacteriaceae</taxon>
        <taxon>Conyzicola</taxon>
    </lineage>
</organism>
<protein>
    <recommendedName>
        <fullName evidence="3">DUF2017 domain-containing protein</fullName>
    </recommendedName>
</protein>
<gene>
    <name evidence="1" type="ORF">GCM10010979_12760</name>
</gene>
<evidence type="ECO:0008006" key="3">
    <source>
        <dbReference type="Google" id="ProtNLM"/>
    </source>
</evidence>
<dbReference type="AlphaFoldDB" id="A0A916WI85"/>
<sequence length="177" mass="18633">MTPFSKTSDGRLVVGFSAVESDIIADLAAQIAGMLSGIAGSGEVDPLFDLVGIGGRSAIDPDPAVARLLPDAYGDDSEASSDFRQLTERSLASRKVANARVVIATLERESGHVELDEAEAQAWLRTLSDIRLTIAARLGIESDGDEGATDSEAAVALHDLYDWLAFVTESLLDALEG</sequence>
<keyword evidence="2" id="KW-1185">Reference proteome</keyword>
<dbReference type="EMBL" id="BMGB01000001">
    <property type="protein sequence ID" value="GGA99732.1"/>
    <property type="molecule type" value="Genomic_DNA"/>
</dbReference>